<organism evidence="2 3">
    <name type="scientific">Triticum turgidum subsp. durum</name>
    <name type="common">Durum wheat</name>
    <name type="synonym">Triticum durum</name>
    <dbReference type="NCBI Taxonomy" id="4567"/>
    <lineage>
        <taxon>Eukaryota</taxon>
        <taxon>Viridiplantae</taxon>
        <taxon>Streptophyta</taxon>
        <taxon>Embryophyta</taxon>
        <taxon>Tracheophyta</taxon>
        <taxon>Spermatophyta</taxon>
        <taxon>Magnoliopsida</taxon>
        <taxon>Liliopsida</taxon>
        <taxon>Poales</taxon>
        <taxon>Poaceae</taxon>
        <taxon>BOP clade</taxon>
        <taxon>Pooideae</taxon>
        <taxon>Triticodae</taxon>
        <taxon>Triticeae</taxon>
        <taxon>Triticinae</taxon>
        <taxon>Triticum</taxon>
    </lineage>
</organism>
<dbReference type="PANTHER" id="PTHR35163">
    <property type="entry name" value="OS02G0467300 PROTEIN"/>
    <property type="match status" value="1"/>
</dbReference>
<evidence type="ECO:0000256" key="1">
    <source>
        <dbReference type="SAM" id="MobiDB-lite"/>
    </source>
</evidence>
<gene>
    <name evidence="2" type="ORF">TRITD_3Bv1G229020</name>
</gene>
<evidence type="ECO:0000313" key="2">
    <source>
        <dbReference type="EMBL" id="VAH83302.1"/>
    </source>
</evidence>
<accession>A0A9R1QV56</accession>
<feature type="compositionally biased region" description="Polar residues" evidence="1">
    <location>
        <begin position="1"/>
        <end position="23"/>
    </location>
</feature>
<keyword evidence="3" id="KW-1185">Reference proteome</keyword>
<dbReference type="PANTHER" id="PTHR35163:SF8">
    <property type="entry name" value="GENOME ASSEMBLY, CHROMOSOME: II"/>
    <property type="match status" value="1"/>
</dbReference>
<feature type="region of interest" description="Disordered" evidence="1">
    <location>
        <begin position="1"/>
        <end position="25"/>
    </location>
</feature>
<dbReference type="EMBL" id="LT934116">
    <property type="protein sequence ID" value="VAH83302.1"/>
    <property type="molecule type" value="Genomic_DNA"/>
</dbReference>
<protein>
    <recommendedName>
        <fullName evidence="4">Zinc finger GRF-type domain-containing protein</fullName>
    </recommendedName>
</protein>
<dbReference type="OMA" id="HENGMAC"/>
<dbReference type="Gramene" id="TRITD3Bv1G229020.1">
    <property type="protein sequence ID" value="TRITD3Bv1G229020.1"/>
    <property type="gene ID" value="TRITD3Bv1G229020"/>
</dbReference>
<name>A0A9R1QV56_TRITD</name>
<dbReference type="AlphaFoldDB" id="A0A9R1QV56"/>
<dbReference type="Proteomes" id="UP000324705">
    <property type="component" value="Chromosome 3B"/>
</dbReference>
<evidence type="ECO:0008006" key="4">
    <source>
        <dbReference type="Google" id="ProtNLM"/>
    </source>
</evidence>
<proteinExistence type="predicted"/>
<evidence type="ECO:0000313" key="3">
    <source>
        <dbReference type="Proteomes" id="UP000324705"/>
    </source>
</evidence>
<sequence length="102" mass="11587">MVSWSDSESNEGSAAQYISSDNSPLKGISTGRRFIACATEGVGNCGLVQWVDEHWPEHLQNAIHKLWLMYEHSQHDNKMACLEHSSTVHNLTQQKKELQETY</sequence>
<reference evidence="2 3" key="1">
    <citation type="submission" date="2017-09" db="EMBL/GenBank/DDBJ databases">
        <authorList>
            <consortium name="International Durum Wheat Genome Sequencing Consortium (IDWGSC)"/>
            <person name="Milanesi L."/>
        </authorList>
    </citation>
    <scope>NUCLEOTIDE SEQUENCE [LARGE SCALE GENOMIC DNA]</scope>
    <source>
        <strain evidence="3">cv. Svevo</strain>
    </source>
</reference>